<dbReference type="PANTHER" id="PTHR24567:SF68">
    <property type="entry name" value="DNA-BINDING TRANSCRIPTIONAL DUAL REGULATOR CRP"/>
    <property type="match status" value="1"/>
</dbReference>
<reference evidence="5 6" key="1">
    <citation type="submission" date="2016-10" db="EMBL/GenBank/DDBJ databases">
        <authorList>
            <person name="de Groot N.N."/>
        </authorList>
    </citation>
    <scope>NUCLEOTIDE SEQUENCE [LARGE SCALE GENOMIC DNA]</scope>
    <source>
        <strain evidence="5 6">CPCC 100156</strain>
    </source>
</reference>
<keyword evidence="6" id="KW-1185">Reference proteome</keyword>
<proteinExistence type="predicted"/>
<evidence type="ECO:0000256" key="2">
    <source>
        <dbReference type="ARBA" id="ARBA00023125"/>
    </source>
</evidence>
<dbReference type="PANTHER" id="PTHR24567">
    <property type="entry name" value="CRP FAMILY TRANSCRIPTIONAL REGULATORY PROTEIN"/>
    <property type="match status" value="1"/>
</dbReference>
<evidence type="ECO:0000256" key="3">
    <source>
        <dbReference type="ARBA" id="ARBA00023163"/>
    </source>
</evidence>
<dbReference type="SUPFAM" id="SSF46785">
    <property type="entry name" value="Winged helix' DNA-binding domain"/>
    <property type="match status" value="1"/>
</dbReference>
<name>A0A1G7DWU1_9PROT</name>
<dbReference type="GO" id="GO:0003700">
    <property type="term" value="F:DNA-binding transcription factor activity"/>
    <property type="evidence" value="ECO:0007669"/>
    <property type="project" value="TreeGrafter"/>
</dbReference>
<evidence type="ECO:0000259" key="4">
    <source>
        <dbReference type="PROSITE" id="PS51063"/>
    </source>
</evidence>
<keyword evidence="3" id="KW-0804">Transcription</keyword>
<organism evidence="5 6">
    <name type="scientific">Belnapia rosea</name>
    <dbReference type="NCBI Taxonomy" id="938405"/>
    <lineage>
        <taxon>Bacteria</taxon>
        <taxon>Pseudomonadati</taxon>
        <taxon>Pseudomonadota</taxon>
        <taxon>Alphaproteobacteria</taxon>
        <taxon>Acetobacterales</taxon>
        <taxon>Roseomonadaceae</taxon>
        <taxon>Belnapia</taxon>
    </lineage>
</organism>
<dbReference type="InterPro" id="IPR050397">
    <property type="entry name" value="Env_Response_Regulators"/>
</dbReference>
<dbReference type="Gene3D" id="1.10.10.10">
    <property type="entry name" value="Winged helix-like DNA-binding domain superfamily/Winged helix DNA-binding domain"/>
    <property type="match status" value="1"/>
</dbReference>
<protein>
    <submittedName>
        <fullName evidence="5">cAMP-binding domain of CRP or a regulatory subunit of cAMP-dependent protein kinases</fullName>
    </submittedName>
</protein>
<dbReference type="InterPro" id="IPR018490">
    <property type="entry name" value="cNMP-bd_dom_sf"/>
</dbReference>
<dbReference type="InterPro" id="IPR014710">
    <property type="entry name" value="RmlC-like_jellyroll"/>
</dbReference>
<dbReference type="GO" id="GO:0003677">
    <property type="term" value="F:DNA binding"/>
    <property type="evidence" value="ECO:0007669"/>
    <property type="project" value="UniProtKB-KW"/>
</dbReference>
<dbReference type="CDD" id="cd00038">
    <property type="entry name" value="CAP_ED"/>
    <property type="match status" value="1"/>
</dbReference>
<evidence type="ECO:0000313" key="6">
    <source>
        <dbReference type="Proteomes" id="UP000198925"/>
    </source>
</evidence>
<dbReference type="SMART" id="SM00419">
    <property type="entry name" value="HTH_CRP"/>
    <property type="match status" value="1"/>
</dbReference>
<keyword evidence="5" id="KW-0418">Kinase</keyword>
<dbReference type="EMBL" id="FMZX01000054">
    <property type="protein sequence ID" value="SDE55555.1"/>
    <property type="molecule type" value="Genomic_DNA"/>
</dbReference>
<dbReference type="InterPro" id="IPR012318">
    <property type="entry name" value="HTH_CRP"/>
</dbReference>
<dbReference type="Pfam" id="PF13545">
    <property type="entry name" value="HTH_Crp_2"/>
    <property type="match status" value="1"/>
</dbReference>
<dbReference type="InterPro" id="IPR036390">
    <property type="entry name" value="WH_DNA-bd_sf"/>
</dbReference>
<keyword evidence="5" id="KW-0808">Transferase</keyword>
<dbReference type="InterPro" id="IPR000595">
    <property type="entry name" value="cNMP-bd_dom"/>
</dbReference>
<dbReference type="GO" id="GO:0005829">
    <property type="term" value="C:cytosol"/>
    <property type="evidence" value="ECO:0007669"/>
    <property type="project" value="TreeGrafter"/>
</dbReference>
<keyword evidence="1" id="KW-0805">Transcription regulation</keyword>
<dbReference type="InterPro" id="IPR036388">
    <property type="entry name" value="WH-like_DNA-bd_sf"/>
</dbReference>
<dbReference type="PROSITE" id="PS51063">
    <property type="entry name" value="HTH_CRP_2"/>
    <property type="match status" value="1"/>
</dbReference>
<evidence type="ECO:0000256" key="1">
    <source>
        <dbReference type="ARBA" id="ARBA00023015"/>
    </source>
</evidence>
<dbReference type="GO" id="GO:0016301">
    <property type="term" value="F:kinase activity"/>
    <property type="evidence" value="ECO:0007669"/>
    <property type="project" value="UniProtKB-KW"/>
</dbReference>
<sequence length="254" mass="29026">MDSPFVMKLEQFRRFSDEDRRLLSELTSKRQQQYGAREDIVREGEHSPDIHVVISGLACRYKILQDGRRQIMAFLVAGDPCDSEIFILKEMDHSIGTLMPSVIASIPGDTMKDLLLNRPGIALAFWWNTLQDEGVLRERIIDEGRRDAYSRIAFMIYEILLRLRAVGVMDDESFDLAITQTDLADATGLTPVHVNRMLQRLREEKLIAVEGKRWTVLDPAGLRKAAQFEANYLHLDRAKDEPDSEAGKRLKGLI</sequence>
<accession>A0A1G7DWU1</accession>
<dbReference type="Pfam" id="PF00027">
    <property type="entry name" value="cNMP_binding"/>
    <property type="match status" value="1"/>
</dbReference>
<dbReference type="Proteomes" id="UP000198925">
    <property type="component" value="Unassembled WGS sequence"/>
</dbReference>
<evidence type="ECO:0000313" key="5">
    <source>
        <dbReference type="EMBL" id="SDE55555.1"/>
    </source>
</evidence>
<gene>
    <name evidence="5" type="ORF">SAMN04487779_105413</name>
</gene>
<dbReference type="Gene3D" id="2.60.120.10">
    <property type="entry name" value="Jelly Rolls"/>
    <property type="match status" value="1"/>
</dbReference>
<keyword evidence="2" id="KW-0238">DNA-binding</keyword>
<feature type="domain" description="HTH crp-type" evidence="4">
    <location>
        <begin position="146"/>
        <end position="220"/>
    </location>
</feature>
<dbReference type="AlphaFoldDB" id="A0A1G7DWU1"/>
<dbReference type="SUPFAM" id="SSF51206">
    <property type="entry name" value="cAMP-binding domain-like"/>
    <property type="match status" value="1"/>
</dbReference>
<dbReference type="RefSeq" id="WP_143018347.1">
    <property type="nucleotide sequence ID" value="NZ_FMZX01000054.1"/>
</dbReference>